<evidence type="ECO:0000313" key="1">
    <source>
        <dbReference type="EMBL" id="AYM52968.1"/>
    </source>
</evidence>
<protein>
    <recommendedName>
        <fullName evidence="2">STAS/SEC14 domain-containing protein</fullName>
    </recommendedName>
</protein>
<proteinExistence type="predicted"/>
<accession>A0A3Q8I2C7</accession>
<dbReference type="EMBL" id="MH908889">
    <property type="protein sequence ID" value="AYM52968.1"/>
    <property type="molecule type" value="Genomic_DNA"/>
</dbReference>
<dbReference type="AlphaFoldDB" id="A0A3Q8I2C7"/>
<sequence>MVVPEAVIVNERRELGAHEVLFEPPDLSIFRARGDISAADVGLIRAEVRRLCQEREALFSLVDLTGLGAILPEARSRAARPWPLQIQGIAVIGAGFLHRVVITAVDRALARLFRGDGRFTPHFFATEAEARAWLDQRRRAWVSRQRRP</sequence>
<evidence type="ECO:0008006" key="2">
    <source>
        <dbReference type="Google" id="ProtNLM"/>
    </source>
</evidence>
<organism evidence="1">
    <name type="scientific">Jahnella sp. MSr9139</name>
    <dbReference type="NCBI Taxonomy" id="1434086"/>
    <lineage>
        <taxon>Bacteria</taxon>
        <taxon>Pseudomonadati</taxon>
        <taxon>Myxococcota</taxon>
        <taxon>Polyangia</taxon>
        <taxon>Polyangiales</taxon>
        <taxon>Polyangiaceae</taxon>
        <taxon>Jahnella</taxon>
    </lineage>
</organism>
<reference evidence="1" key="1">
    <citation type="journal article" date="2018" name="J. Ind. Microbiol. Biotechnol.">
        <title>Genome mining reveals uncommon alkylpyrones as type III PKS products from myxobacteria.</title>
        <authorList>
            <person name="Hug J.J."/>
            <person name="Panter F."/>
            <person name="Krug D."/>
            <person name="Muller R."/>
        </authorList>
    </citation>
    <scope>NUCLEOTIDE SEQUENCE</scope>
    <source>
        <strain evidence="1">MSr9139</strain>
    </source>
</reference>
<name>A0A3Q8I2C7_9BACT</name>